<evidence type="ECO:0000313" key="5">
    <source>
        <dbReference type="EMBL" id="KAH7331149.1"/>
    </source>
</evidence>
<dbReference type="EMBL" id="CM035425">
    <property type="protein sequence ID" value="KAH7331149.1"/>
    <property type="molecule type" value="Genomic_DNA"/>
</dbReference>
<reference evidence="5" key="1">
    <citation type="submission" date="2021-08" db="EMBL/GenBank/DDBJ databases">
        <title>WGS assembly of Ceratopteris richardii.</title>
        <authorList>
            <person name="Marchant D.B."/>
            <person name="Chen G."/>
            <person name="Jenkins J."/>
            <person name="Shu S."/>
            <person name="Leebens-Mack J."/>
            <person name="Grimwood J."/>
            <person name="Schmutz J."/>
            <person name="Soltis P."/>
            <person name="Soltis D."/>
            <person name="Chen Z.-H."/>
        </authorList>
    </citation>
    <scope>NUCLEOTIDE SEQUENCE</scope>
    <source>
        <strain evidence="5">Whitten #5841</strain>
        <tissue evidence="5">Leaf</tissue>
    </source>
</reference>
<feature type="signal peptide" evidence="4">
    <location>
        <begin position="1"/>
        <end position="18"/>
    </location>
</feature>
<gene>
    <name evidence="5" type="ORF">KP509_20G017100</name>
</gene>
<dbReference type="Proteomes" id="UP000825935">
    <property type="component" value="Chromosome 20"/>
</dbReference>
<accession>A0A8T2SE41</accession>
<sequence>MIWCGRVLSRFGIWVPWGMVCPSGRQCSFFTKRFLCLAREVKGLPEAEGVLSKRALLEREGFTEEHIKAVLNLGPRSDKLKLLLIILKELGIHGPGAGSFISDHTWFLQCNLWRLHERLQILENAGVESSMVKEALSYPSYYFSSRVSNEELRVSFSNLKDIGLSPSESFMAIFRSSKVKKVVKDENWVSRFQALYRKGMSTDRIRKTIQDHACLLRGSKEFFTEHLQLMEEIGLDINSNSAVRALVSWSAIPADVLRAKFTVLICVGYSHEEAKEFVRRYPVVLSLKEEDLIKRFDFLLHTANLKLKEICCSATFLTCNLEKRIIPRFKILQYLKEHKLLRKEVTLSYAVAISDDAFAKRFKVPPQVTANASLSQT</sequence>
<dbReference type="GO" id="GO:0003676">
    <property type="term" value="F:nucleic acid binding"/>
    <property type="evidence" value="ECO:0007669"/>
    <property type="project" value="InterPro"/>
</dbReference>
<dbReference type="Gene3D" id="1.25.70.10">
    <property type="entry name" value="Transcription termination factor 3, mitochondrial"/>
    <property type="match status" value="1"/>
</dbReference>
<proteinExistence type="inferred from homology"/>
<keyword evidence="2" id="KW-0805">Transcription regulation</keyword>
<comment type="caution">
    <text evidence="5">The sequence shown here is derived from an EMBL/GenBank/DDBJ whole genome shotgun (WGS) entry which is preliminary data.</text>
</comment>
<keyword evidence="4" id="KW-0732">Signal</keyword>
<feature type="chain" id="PRO_5035737397" evidence="4">
    <location>
        <begin position="19"/>
        <end position="377"/>
    </location>
</feature>
<dbReference type="OMA" id="LNTEMIC"/>
<evidence type="ECO:0000256" key="3">
    <source>
        <dbReference type="ARBA" id="ARBA00022946"/>
    </source>
</evidence>
<protein>
    <submittedName>
        <fullName evidence="5">Uncharacterized protein</fullName>
    </submittedName>
</protein>
<dbReference type="GO" id="GO:0006353">
    <property type="term" value="P:DNA-templated transcription termination"/>
    <property type="evidence" value="ECO:0007669"/>
    <property type="project" value="UniProtKB-KW"/>
</dbReference>
<evidence type="ECO:0000256" key="1">
    <source>
        <dbReference type="ARBA" id="ARBA00007692"/>
    </source>
</evidence>
<dbReference type="OrthoDB" id="637682at2759"/>
<dbReference type="Pfam" id="PF02536">
    <property type="entry name" value="mTERF"/>
    <property type="match status" value="1"/>
</dbReference>
<evidence type="ECO:0000313" key="6">
    <source>
        <dbReference type="Proteomes" id="UP000825935"/>
    </source>
</evidence>
<dbReference type="PANTHER" id="PTHR13068">
    <property type="entry name" value="CGI-12 PROTEIN-RELATED"/>
    <property type="match status" value="1"/>
</dbReference>
<organism evidence="5 6">
    <name type="scientific">Ceratopteris richardii</name>
    <name type="common">Triangle waterfern</name>
    <dbReference type="NCBI Taxonomy" id="49495"/>
    <lineage>
        <taxon>Eukaryota</taxon>
        <taxon>Viridiplantae</taxon>
        <taxon>Streptophyta</taxon>
        <taxon>Embryophyta</taxon>
        <taxon>Tracheophyta</taxon>
        <taxon>Polypodiopsida</taxon>
        <taxon>Polypodiidae</taxon>
        <taxon>Polypodiales</taxon>
        <taxon>Pteridineae</taxon>
        <taxon>Pteridaceae</taxon>
        <taxon>Parkerioideae</taxon>
        <taxon>Ceratopteris</taxon>
    </lineage>
</organism>
<dbReference type="SMART" id="SM00733">
    <property type="entry name" value="Mterf"/>
    <property type="match status" value="4"/>
</dbReference>
<keyword evidence="6" id="KW-1185">Reference proteome</keyword>
<keyword evidence="2" id="KW-0806">Transcription termination</keyword>
<dbReference type="PANTHER" id="PTHR13068:SF112">
    <property type="entry name" value="TRANSCRIPTION TERMINATION FACTOR 3, MITOCHONDRIAL"/>
    <property type="match status" value="1"/>
</dbReference>
<dbReference type="AlphaFoldDB" id="A0A8T2SE41"/>
<evidence type="ECO:0000256" key="2">
    <source>
        <dbReference type="ARBA" id="ARBA00022472"/>
    </source>
</evidence>
<comment type="similarity">
    <text evidence="1">Belongs to the mTERF family.</text>
</comment>
<dbReference type="InterPro" id="IPR003690">
    <property type="entry name" value="MTERF"/>
</dbReference>
<dbReference type="InterPro" id="IPR038538">
    <property type="entry name" value="MTERF_sf"/>
</dbReference>
<keyword evidence="3" id="KW-0809">Transit peptide</keyword>
<keyword evidence="2" id="KW-0804">Transcription</keyword>
<evidence type="ECO:0000256" key="4">
    <source>
        <dbReference type="SAM" id="SignalP"/>
    </source>
</evidence>
<name>A0A8T2SE41_CERRI</name>